<evidence type="ECO:0000256" key="1">
    <source>
        <dbReference type="ARBA" id="ARBA00004479"/>
    </source>
</evidence>
<dbReference type="EMBL" id="VXBK01002369">
    <property type="protein sequence ID" value="NXN65267.1"/>
    <property type="molecule type" value="Genomic_DNA"/>
</dbReference>
<keyword evidence="12" id="KW-1185">Reference proteome</keyword>
<dbReference type="AlphaFoldDB" id="A0A7L1KQQ2"/>
<dbReference type="PROSITE" id="PS00290">
    <property type="entry name" value="IG_MHC"/>
    <property type="match status" value="1"/>
</dbReference>
<dbReference type="GO" id="GO:0002504">
    <property type="term" value="P:antigen processing and presentation of peptide or polysaccharide antigen via MHC class II"/>
    <property type="evidence" value="ECO:0007669"/>
    <property type="project" value="UniProtKB-KW"/>
</dbReference>
<evidence type="ECO:0000313" key="12">
    <source>
        <dbReference type="Proteomes" id="UP000571567"/>
    </source>
</evidence>
<keyword evidence="7" id="KW-0325">Glycoprotein</keyword>
<dbReference type="PROSITE" id="PS50835">
    <property type="entry name" value="IG_LIKE"/>
    <property type="match status" value="1"/>
</dbReference>
<sequence>FLVHVASSCPLAANGSASAFDFTLVFNKNPLVCYDPDARRFVACDWGLLHSYAMHLAAFLNNDTAWVERAEARRRACSDLAPHFWASTALRRTPPQVRIVPIPLPNTPNAVLLTCHVWGFYPRGVTILWLHNGDVVPTGDTAKILPNGDWTYQTQVTLTVTAKVGDTFTCSVQHASLDWPLREHWGPGLSPGLMAKVVAAAVIMTLGLVVFAVGTFIYCRQAPGEGHA</sequence>
<dbReference type="InterPro" id="IPR036179">
    <property type="entry name" value="Ig-like_dom_sf"/>
</dbReference>
<dbReference type="PANTHER" id="PTHR19944:SF65">
    <property type="entry name" value="HLA CLASS II HISTOCOMPATIBILITY ANTIGEN, DM BETA CHAIN"/>
    <property type="match status" value="1"/>
</dbReference>
<dbReference type="InterPro" id="IPR011162">
    <property type="entry name" value="MHC_I/II-like_Ag-recog"/>
</dbReference>
<dbReference type="InterPro" id="IPR007110">
    <property type="entry name" value="Ig-like_dom"/>
</dbReference>
<keyword evidence="8" id="KW-0491">MHC II</keyword>
<dbReference type="SUPFAM" id="SSF48726">
    <property type="entry name" value="Immunoglobulin"/>
    <property type="match status" value="1"/>
</dbReference>
<dbReference type="GO" id="GO:0002250">
    <property type="term" value="P:adaptive immune response"/>
    <property type="evidence" value="ECO:0007669"/>
    <property type="project" value="UniProtKB-KW"/>
</dbReference>
<dbReference type="OrthoDB" id="10043043at2759"/>
<feature type="non-terminal residue" evidence="11">
    <location>
        <position position="228"/>
    </location>
</feature>
<dbReference type="InterPro" id="IPR003006">
    <property type="entry name" value="Ig/MHC_CS"/>
</dbReference>
<feature type="transmembrane region" description="Helical" evidence="9">
    <location>
        <begin position="197"/>
        <end position="219"/>
    </location>
</feature>
<comment type="caution">
    <text evidence="11">The sequence shown here is derived from an EMBL/GenBank/DDBJ whole genome shotgun (WGS) entry which is preliminary data.</text>
</comment>
<dbReference type="GO" id="GO:0042613">
    <property type="term" value="C:MHC class II protein complex"/>
    <property type="evidence" value="ECO:0007669"/>
    <property type="project" value="UniProtKB-KW"/>
</dbReference>
<dbReference type="InterPro" id="IPR013783">
    <property type="entry name" value="Ig-like_fold"/>
</dbReference>
<keyword evidence="4 9" id="KW-1133">Transmembrane helix</keyword>
<evidence type="ECO:0000256" key="7">
    <source>
        <dbReference type="ARBA" id="ARBA00023180"/>
    </source>
</evidence>
<evidence type="ECO:0000256" key="4">
    <source>
        <dbReference type="ARBA" id="ARBA00022989"/>
    </source>
</evidence>
<dbReference type="InterPro" id="IPR000353">
    <property type="entry name" value="MHC_II_b_N"/>
</dbReference>
<comment type="subcellular location">
    <subcellularLocation>
        <location evidence="1">Membrane</location>
        <topology evidence="1">Single-pass type I membrane protein</topology>
    </subcellularLocation>
</comment>
<evidence type="ECO:0000256" key="8">
    <source>
        <dbReference type="ARBA" id="ARBA00023182"/>
    </source>
</evidence>
<feature type="domain" description="Ig-like" evidence="10">
    <location>
        <begin position="95"/>
        <end position="176"/>
    </location>
</feature>
<proteinExistence type="predicted"/>
<evidence type="ECO:0000256" key="2">
    <source>
        <dbReference type="ARBA" id="ARBA00022692"/>
    </source>
</evidence>
<keyword evidence="3" id="KW-0391">Immunity</keyword>
<evidence type="ECO:0000256" key="9">
    <source>
        <dbReference type="SAM" id="Phobius"/>
    </source>
</evidence>
<dbReference type="InterPro" id="IPR003597">
    <property type="entry name" value="Ig_C1-set"/>
</dbReference>
<gene>
    <name evidence="11" type="primary">H2dmb1</name>
    <name evidence="11" type="ORF">HIMHIM_R10252</name>
</gene>
<organism evidence="11 12">
    <name type="scientific">Himantopus himantopus</name>
    <name type="common">Black-winged stilt</name>
    <name type="synonym">Charadrius himantopus</name>
    <dbReference type="NCBI Taxonomy" id="225398"/>
    <lineage>
        <taxon>Eukaryota</taxon>
        <taxon>Metazoa</taxon>
        <taxon>Chordata</taxon>
        <taxon>Craniata</taxon>
        <taxon>Vertebrata</taxon>
        <taxon>Euteleostomi</taxon>
        <taxon>Archelosauria</taxon>
        <taxon>Archosauria</taxon>
        <taxon>Dinosauria</taxon>
        <taxon>Saurischia</taxon>
        <taxon>Theropoda</taxon>
        <taxon>Coelurosauria</taxon>
        <taxon>Aves</taxon>
        <taxon>Neognathae</taxon>
        <taxon>Neoaves</taxon>
        <taxon>Charadriiformes</taxon>
        <taxon>Recurvirostridae</taxon>
        <taxon>Himantopus</taxon>
    </lineage>
</organism>
<keyword evidence="6 9" id="KW-0472">Membrane</keyword>
<evidence type="ECO:0000313" key="11">
    <source>
        <dbReference type="EMBL" id="NXN65267.1"/>
    </source>
</evidence>
<name>A0A7L1KQQ2_HIMHI</name>
<feature type="non-terminal residue" evidence="11">
    <location>
        <position position="1"/>
    </location>
</feature>
<evidence type="ECO:0000256" key="5">
    <source>
        <dbReference type="ARBA" id="ARBA00023130"/>
    </source>
</evidence>
<dbReference type="CDD" id="cd21002">
    <property type="entry name" value="IgC1_MHC_II_beta_HLA-DM"/>
    <property type="match status" value="1"/>
</dbReference>
<evidence type="ECO:0000259" key="10">
    <source>
        <dbReference type="PROSITE" id="PS50835"/>
    </source>
</evidence>
<accession>A0A7L1KQQ2</accession>
<evidence type="ECO:0000256" key="6">
    <source>
        <dbReference type="ARBA" id="ARBA00023136"/>
    </source>
</evidence>
<dbReference type="Pfam" id="PF00969">
    <property type="entry name" value="MHC_II_beta"/>
    <property type="match status" value="1"/>
</dbReference>
<keyword evidence="2 9" id="KW-0812">Transmembrane</keyword>
<dbReference type="PANTHER" id="PTHR19944">
    <property type="entry name" value="MHC CLASS II-RELATED"/>
    <property type="match status" value="1"/>
</dbReference>
<evidence type="ECO:0000256" key="3">
    <source>
        <dbReference type="ARBA" id="ARBA00022859"/>
    </source>
</evidence>
<protein>
    <submittedName>
        <fullName evidence="11">DMB protein</fullName>
    </submittedName>
</protein>
<dbReference type="Pfam" id="PF07654">
    <property type="entry name" value="C1-set"/>
    <property type="match status" value="1"/>
</dbReference>
<keyword evidence="5" id="KW-1064">Adaptive immunity</keyword>
<dbReference type="Gene3D" id="2.60.40.10">
    <property type="entry name" value="Immunoglobulins"/>
    <property type="match status" value="1"/>
</dbReference>
<dbReference type="InterPro" id="IPR014745">
    <property type="entry name" value="MHC_II_a/b_N"/>
</dbReference>
<dbReference type="Gene3D" id="3.10.320.10">
    <property type="entry name" value="Class II Histocompatibility Antigen, M Beta Chain, Chain B, domain 1"/>
    <property type="match status" value="1"/>
</dbReference>
<reference evidence="11 12" key="1">
    <citation type="submission" date="2019-09" db="EMBL/GenBank/DDBJ databases">
        <title>Bird 10,000 Genomes (B10K) Project - Family phase.</title>
        <authorList>
            <person name="Zhang G."/>
        </authorList>
    </citation>
    <scope>NUCLEOTIDE SEQUENCE [LARGE SCALE GENOMIC DNA]</scope>
    <source>
        <strain evidence="11">B10K-DU-002-13</strain>
        <tissue evidence="11">Muscle</tissue>
    </source>
</reference>
<dbReference type="SMART" id="SM00407">
    <property type="entry name" value="IGc1"/>
    <property type="match status" value="1"/>
</dbReference>
<dbReference type="SUPFAM" id="SSF54452">
    <property type="entry name" value="MHC antigen-recognition domain"/>
    <property type="match status" value="1"/>
</dbReference>
<dbReference type="Proteomes" id="UP000571567">
    <property type="component" value="Unassembled WGS sequence"/>
</dbReference>
<dbReference type="InterPro" id="IPR050160">
    <property type="entry name" value="MHC/Immunoglobulin"/>
</dbReference>